<dbReference type="EC" id="3.1.1.11" evidence="4"/>
<evidence type="ECO:0000256" key="6">
    <source>
        <dbReference type="ARBA" id="ARBA00022801"/>
    </source>
</evidence>
<feature type="domain" description="Pectinesterase catalytic" evidence="8">
    <location>
        <begin position="77"/>
        <end position="243"/>
    </location>
</feature>
<dbReference type="GO" id="GO:0042545">
    <property type="term" value="P:cell wall modification"/>
    <property type="evidence" value="ECO:0007669"/>
    <property type="project" value="InterPro"/>
</dbReference>
<keyword evidence="6" id="KW-0378">Hydrolase</keyword>
<reference evidence="9" key="1">
    <citation type="journal article" date="2023" name="Mol. Ecol. Resour.">
        <title>Chromosome-level genome assembly of a triploid poplar Populus alba 'Berolinensis'.</title>
        <authorList>
            <person name="Chen S."/>
            <person name="Yu Y."/>
            <person name="Wang X."/>
            <person name="Wang S."/>
            <person name="Zhang T."/>
            <person name="Zhou Y."/>
            <person name="He R."/>
            <person name="Meng N."/>
            <person name="Wang Y."/>
            <person name="Liu W."/>
            <person name="Liu Z."/>
            <person name="Liu J."/>
            <person name="Guo Q."/>
            <person name="Huang H."/>
            <person name="Sederoff R.R."/>
            <person name="Wang G."/>
            <person name="Qu G."/>
            <person name="Chen S."/>
        </authorList>
    </citation>
    <scope>NUCLEOTIDE SEQUENCE</scope>
    <source>
        <strain evidence="9">SC-2020</strain>
    </source>
</reference>
<keyword evidence="10" id="KW-1185">Reference proteome</keyword>
<comment type="subcellular location">
    <subcellularLocation>
        <location evidence="1">Secreted</location>
        <location evidence="1">Cell wall</location>
    </subcellularLocation>
</comment>
<comment type="similarity">
    <text evidence="3">Belongs to the pectinesterase family.</text>
</comment>
<evidence type="ECO:0000259" key="8">
    <source>
        <dbReference type="Pfam" id="PF01095"/>
    </source>
</evidence>
<gene>
    <name evidence="9" type="ORF">NC653_038192</name>
</gene>
<dbReference type="InterPro" id="IPR011050">
    <property type="entry name" value="Pectin_lyase_fold/virulence"/>
</dbReference>
<evidence type="ECO:0000256" key="5">
    <source>
        <dbReference type="ARBA" id="ARBA00022512"/>
    </source>
</evidence>
<dbReference type="EMBL" id="JAQIZT010000017">
    <property type="protein sequence ID" value="KAJ6960073.1"/>
    <property type="molecule type" value="Genomic_DNA"/>
</dbReference>
<proteinExistence type="inferred from homology"/>
<comment type="pathway">
    <text evidence="2">Glycan metabolism; pectin degradation; 2-dehydro-3-deoxy-D-gluconate from pectin: step 1/5.</text>
</comment>
<organism evidence="9 10">
    <name type="scientific">Populus alba x Populus x berolinensis</name>
    <dbReference type="NCBI Taxonomy" id="444605"/>
    <lineage>
        <taxon>Eukaryota</taxon>
        <taxon>Viridiplantae</taxon>
        <taxon>Streptophyta</taxon>
        <taxon>Embryophyta</taxon>
        <taxon>Tracheophyta</taxon>
        <taxon>Spermatophyta</taxon>
        <taxon>Magnoliopsida</taxon>
        <taxon>eudicotyledons</taxon>
        <taxon>Gunneridae</taxon>
        <taxon>Pentapetalae</taxon>
        <taxon>rosids</taxon>
        <taxon>fabids</taxon>
        <taxon>Malpighiales</taxon>
        <taxon>Salicaceae</taxon>
        <taxon>Saliceae</taxon>
        <taxon>Populus</taxon>
    </lineage>
</organism>
<dbReference type="SUPFAM" id="SSF51126">
    <property type="entry name" value="Pectin lyase-like"/>
    <property type="match status" value="1"/>
</dbReference>
<dbReference type="GO" id="GO:0030599">
    <property type="term" value="F:pectinesterase activity"/>
    <property type="evidence" value="ECO:0007669"/>
    <property type="project" value="UniProtKB-EC"/>
</dbReference>
<dbReference type="Proteomes" id="UP001164929">
    <property type="component" value="Chromosome 17"/>
</dbReference>
<comment type="caution">
    <text evidence="9">The sequence shown here is derived from an EMBL/GenBank/DDBJ whole genome shotgun (WGS) entry which is preliminary data.</text>
</comment>
<evidence type="ECO:0000256" key="1">
    <source>
        <dbReference type="ARBA" id="ARBA00004191"/>
    </source>
</evidence>
<evidence type="ECO:0000313" key="10">
    <source>
        <dbReference type="Proteomes" id="UP001164929"/>
    </source>
</evidence>
<dbReference type="InterPro" id="IPR000070">
    <property type="entry name" value="Pectinesterase_cat"/>
</dbReference>
<evidence type="ECO:0000313" key="9">
    <source>
        <dbReference type="EMBL" id="KAJ6960073.1"/>
    </source>
</evidence>
<sequence length="246" mass="27176">MGGSLVVIIVAPKTVVRLYDGAGSNRCGATPQHVQNCDSCASWGLLATRVRAKTKNLITLAGLRPEATSLTWNNSSTKIDDHQASRVIETGNFRCGTVIVGGEDFITETITFEKFSPEPLVVSKCMIRGSGQAVAIRVTADWYAFYNCLFIGWQDTLYLHYGKQYLKDCYIEGYMDFIFGNSTPLLEHCHIQCKSAGLLIAQSIKSSQESTGYVFPRYVITGNGGDFIYVLERPWGLFGRIIVADM</sequence>
<dbReference type="Gene3D" id="2.160.20.10">
    <property type="entry name" value="Single-stranded right-handed beta-helix, Pectin lyase-like"/>
    <property type="match status" value="1"/>
</dbReference>
<dbReference type="GO" id="GO:0045490">
    <property type="term" value="P:pectin catabolic process"/>
    <property type="evidence" value="ECO:0007669"/>
    <property type="project" value="TreeGrafter"/>
</dbReference>
<keyword evidence="5" id="KW-0964">Secreted</keyword>
<dbReference type="Pfam" id="PF01095">
    <property type="entry name" value="Pectinesterase"/>
    <property type="match status" value="1"/>
</dbReference>
<evidence type="ECO:0000256" key="4">
    <source>
        <dbReference type="ARBA" id="ARBA00013229"/>
    </source>
</evidence>
<keyword evidence="7" id="KW-0063">Aspartyl esterase</keyword>
<dbReference type="PANTHER" id="PTHR31321">
    <property type="entry name" value="ACYL-COA THIOESTER HYDROLASE YBHC-RELATED"/>
    <property type="match status" value="1"/>
</dbReference>
<keyword evidence="5" id="KW-0134">Cell wall</keyword>
<accession>A0AAD6PSY7</accession>
<dbReference type="AlphaFoldDB" id="A0AAD6PSY7"/>
<dbReference type="PANTHER" id="PTHR31321:SF12">
    <property type="entry name" value="PECTINESTERASE 31"/>
    <property type="match status" value="1"/>
</dbReference>
<evidence type="ECO:0000256" key="7">
    <source>
        <dbReference type="ARBA" id="ARBA00023085"/>
    </source>
</evidence>
<evidence type="ECO:0000256" key="3">
    <source>
        <dbReference type="ARBA" id="ARBA00008891"/>
    </source>
</evidence>
<dbReference type="InterPro" id="IPR012334">
    <property type="entry name" value="Pectin_lyas_fold"/>
</dbReference>
<name>A0AAD6PSY7_9ROSI</name>
<protein>
    <recommendedName>
        <fullName evidence="4">pectinesterase</fullName>
        <ecNumber evidence="4">3.1.1.11</ecNumber>
    </recommendedName>
</protein>
<evidence type="ECO:0000256" key="2">
    <source>
        <dbReference type="ARBA" id="ARBA00005184"/>
    </source>
</evidence>